<gene>
    <name evidence="4" type="ORF">BO83DRAFT_35165</name>
</gene>
<reference evidence="4" key="1">
    <citation type="submission" date="2016-12" db="EMBL/GenBank/DDBJ databases">
        <title>The genomes of Aspergillus section Nigri reveals drivers in fungal speciation.</title>
        <authorList>
            <consortium name="DOE Joint Genome Institute"/>
            <person name="Vesth T.C."/>
            <person name="Nybo J."/>
            <person name="Theobald S."/>
            <person name="Brandl J."/>
            <person name="Frisvad J.C."/>
            <person name="Nielsen K.F."/>
            <person name="Lyhne E.K."/>
            <person name="Kogle M.E."/>
            <person name="Kuo A."/>
            <person name="Riley R."/>
            <person name="Clum A."/>
            <person name="Nolan M."/>
            <person name="Lipzen A."/>
            <person name="Salamov A."/>
            <person name="Henrissat B."/>
            <person name="Wiebenga A."/>
            <person name="De vries R.P."/>
            <person name="Grigoriev I.V."/>
            <person name="Mortensen U.H."/>
            <person name="Andersen M.R."/>
            <person name="Baker S.E."/>
        </authorList>
    </citation>
    <scope>NUCLEOTIDE SEQUENCE</scope>
    <source>
        <strain evidence="4">CBS 122712</strain>
    </source>
</reference>
<dbReference type="PROSITE" id="PS50088">
    <property type="entry name" value="ANK_REPEAT"/>
    <property type="match status" value="1"/>
</dbReference>
<dbReference type="AlphaFoldDB" id="A0A317VKX8"/>
<accession>A0A317VKX8</accession>
<dbReference type="InterPro" id="IPR036770">
    <property type="entry name" value="Ankyrin_rpt-contain_sf"/>
</dbReference>
<comment type="caution">
    <text evidence="4">The sequence shown here is derived from an EMBL/GenBank/DDBJ whole genome shotgun (WGS) entry which is preliminary data.</text>
</comment>
<dbReference type="Gene3D" id="1.25.40.20">
    <property type="entry name" value="Ankyrin repeat-containing domain"/>
    <property type="match status" value="1"/>
</dbReference>
<evidence type="ECO:0000256" key="2">
    <source>
        <dbReference type="ARBA" id="ARBA00023043"/>
    </source>
</evidence>
<dbReference type="PANTHER" id="PTHR24134">
    <property type="entry name" value="ANKYRIN REPEAT-CONTAINING PROTEIN DDB_G0279043"/>
    <property type="match status" value="1"/>
</dbReference>
<dbReference type="GeneID" id="37050913"/>
<protein>
    <submittedName>
        <fullName evidence="4">Uncharacterized protein</fullName>
    </submittedName>
</protein>
<dbReference type="Proteomes" id="UP000246171">
    <property type="component" value="Unassembled WGS sequence"/>
</dbReference>
<sequence length="163" mass="17651">MLFAVITNGTGDTNAVVRLLLRYGANPNIGSHHSRVPLFSAINSGSAASVEALLKAGCDPNAKDRYRCTTPMSATVRGKVRVIAALLRSPRIDQDAPNDYGRSAFSKDQKAKYFHDIVGILSQCSDKIAGLPECILRLDGYQGEMACDVCQDYMDGDGAYYHC</sequence>
<keyword evidence="1" id="KW-0677">Repeat</keyword>
<proteinExistence type="predicted"/>
<dbReference type="VEuPathDB" id="FungiDB:BO83DRAFT_35165"/>
<dbReference type="SUPFAM" id="SSF48403">
    <property type="entry name" value="Ankyrin repeat"/>
    <property type="match status" value="1"/>
</dbReference>
<evidence type="ECO:0000256" key="3">
    <source>
        <dbReference type="PROSITE-ProRule" id="PRU00023"/>
    </source>
</evidence>
<dbReference type="EMBL" id="MSFU01000012">
    <property type="protein sequence ID" value="PWY73512.1"/>
    <property type="molecule type" value="Genomic_DNA"/>
</dbReference>
<name>A0A317VKX8_ASPEC</name>
<evidence type="ECO:0000313" key="5">
    <source>
        <dbReference type="Proteomes" id="UP000246171"/>
    </source>
</evidence>
<dbReference type="Pfam" id="PF12796">
    <property type="entry name" value="Ank_2"/>
    <property type="match status" value="1"/>
</dbReference>
<evidence type="ECO:0000256" key="1">
    <source>
        <dbReference type="ARBA" id="ARBA00022737"/>
    </source>
</evidence>
<organism evidence="4 5">
    <name type="scientific">Aspergillus eucalypticola (strain CBS 122712 / IBT 29274)</name>
    <dbReference type="NCBI Taxonomy" id="1448314"/>
    <lineage>
        <taxon>Eukaryota</taxon>
        <taxon>Fungi</taxon>
        <taxon>Dikarya</taxon>
        <taxon>Ascomycota</taxon>
        <taxon>Pezizomycotina</taxon>
        <taxon>Eurotiomycetes</taxon>
        <taxon>Eurotiomycetidae</taxon>
        <taxon>Eurotiales</taxon>
        <taxon>Aspergillaceae</taxon>
        <taxon>Aspergillus</taxon>
        <taxon>Aspergillus subgen. Circumdati</taxon>
    </lineage>
</organism>
<keyword evidence="5" id="KW-1185">Reference proteome</keyword>
<dbReference type="InterPro" id="IPR002110">
    <property type="entry name" value="Ankyrin_rpt"/>
</dbReference>
<evidence type="ECO:0000313" key="4">
    <source>
        <dbReference type="EMBL" id="PWY73512.1"/>
    </source>
</evidence>
<dbReference type="RefSeq" id="XP_025388316.1">
    <property type="nucleotide sequence ID" value="XM_025528951.1"/>
</dbReference>
<feature type="repeat" description="ANK" evidence="3">
    <location>
        <begin position="33"/>
        <end position="65"/>
    </location>
</feature>
<dbReference type="PANTHER" id="PTHR24134:SF9">
    <property type="entry name" value="ANKYRIN REPEAT AND SOCS BOX PROTEIN 8"/>
    <property type="match status" value="1"/>
</dbReference>
<dbReference type="OrthoDB" id="4503265at2759"/>
<keyword evidence="2 3" id="KW-0040">ANK repeat</keyword>